<dbReference type="AlphaFoldDB" id="A0A0W0FDF1"/>
<protein>
    <submittedName>
        <fullName evidence="1">Uncharacterized protein</fullName>
    </submittedName>
</protein>
<organism evidence="1 2">
    <name type="scientific">Moniliophthora roreri</name>
    <name type="common">Frosty pod rot fungus</name>
    <name type="synonym">Monilia roreri</name>
    <dbReference type="NCBI Taxonomy" id="221103"/>
    <lineage>
        <taxon>Eukaryota</taxon>
        <taxon>Fungi</taxon>
        <taxon>Dikarya</taxon>
        <taxon>Basidiomycota</taxon>
        <taxon>Agaricomycotina</taxon>
        <taxon>Agaricomycetes</taxon>
        <taxon>Agaricomycetidae</taxon>
        <taxon>Agaricales</taxon>
        <taxon>Marasmiineae</taxon>
        <taxon>Marasmiaceae</taxon>
        <taxon>Moniliophthora</taxon>
    </lineage>
</organism>
<dbReference type="EMBL" id="LATX01002098">
    <property type="protein sequence ID" value="KTB34273.1"/>
    <property type="molecule type" value="Genomic_DNA"/>
</dbReference>
<gene>
    <name evidence="1" type="ORF">WG66_13148</name>
</gene>
<sequence length="23" mass="2543">MSGLLKQQTGKCIDLVYKSCVEV</sequence>
<name>A0A0W0FDF1_MONRR</name>
<proteinExistence type="predicted"/>
<accession>A0A0W0FDF1</accession>
<comment type="caution">
    <text evidence="1">The sequence shown here is derived from an EMBL/GenBank/DDBJ whole genome shotgun (WGS) entry which is preliminary data.</text>
</comment>
<evidence type="ECO:0000313" key="1">
    <source>
        <dbReference type="EMBL" id="KTB34273.1"/>
    </source>
</evidence>
<evidence type="ECO:0000313" key="2">
    <source>
        <dbReference type="Proteomes" id="UP000054988"/>
    </source>
</evidence>
<reference evidence="1 2" key="1">
    <citation type="submission" date="2015-12" db="EMBL/GenBank/DDBJ databases">
        <title>Draft genome sequence of Moniliophthora roreri, the causal agent of frosty pod rot of cacao.</title>
        <authorList>
            <person name="Aime M.C."/>
            <person name="Diaz-Valderrama J.R."/>
            <person name="Kijpornyongpan T."/>
            <person name="Phillips-Mora W."/>
        </authorList>
    </citation>
    <scope>NUCLEOTIDE SEQUENCE [LARGE SCALE GENOMIC DNA]</scope>
    <source>
        <strain evidence="1 2">MCA 2952</strain>
    </source>
</reference>
<dbReference type="Proteomes" id="UP000054988">
    <property type="component" value="Unassembled WGS sequence"/>
</dbReference>